<reference evidence="1" key="1">
    <citation type="submission" date="2018-06" db="EMBL/GenBank/DDBJ databases">
        <authorList>
            <person name="Zhirakovskaya E."/>
        </authorList>
    </citation>
    <scope>NUCLEOTIDE SEQUENCE</scope>
</reference>
<dbReference type="AlphaFoldDB" id="A0A3B0UII4"/>
<gene>
    <name evidence="1" type="ORF">MNBD_BACTEROID06-990</name>
</gene>
<proteinExistence type="predicted"/>
<dbReference type="EMBL" id="UOES01000481">
    <property type="protein sequence ID" value="VAW28910.1"/>
    <property type="molecule type" value="Genomic_DNA"/>
</dbReference>
<sequence length="30" mass="3518">HHFQGFLNLPIKGVVGGDELFHFLYKINNY</sequence>
<evidence type="ECO:0000313" key="1">
    <source>
        <dbReference type="EMBL" id="VAW28910.1"/>
    </source>
</evidence>
<organism evidence="1">
    <name type="scientific">hydrothermal vent metagenome</name>
    <dbReference type="NCBI Taxonomy" id="652676"/>
    <lineage>
        <taxon>unclassified sequences</taxon>
        <taxon>metagenomes</taxon>
        <taxon>ecological metagenomes</taxon>
    </lineage>
</organism>
<name>A0A3B0UII4_9ZZZZ</name>
<accession>A0A3B0UII4</accession>
<feature type="non-terminal residue" evidence="1">
    <location>
        <position position="1"/>
    </location>
</feature>
<protein>
    <submittedName>
        <fullName evidence="1">Uncharacterized protein</fullName>
    </submittedName>
</protein>